<evidence type="ECO:0000313" key="5">
    <source>
        <dbReference type="Proteomes" id="UP000676246"/>
    </source>
</evidence>
<accession>A0A940Y4D4</accession>
<dbReference type="RefSeq" id="WP_210851780.1">
    <property type="nucleotide sequence ID" value="NZ_JAGQDD010000001.1"/>
</dbReference>
<keyword evidence="5" id="KW-1185">Reference proteome</keyword>
<proteinExistence type="predicted"/>
<dbReference type="EMBL" id="JAGQDD010000001">
    <property type="protein sequence ID" value="MBQ0929542.1"/>
    <property type="molecule type" value="Genomic_DNA"/>
</dbReference>
<gene>
    <name evidence="4" type="ORF">KAK03_03520</name>
</gene>
<dbReference type="Gene3D" id="3.40.630.30">
    <property type="match status" value="1"/>
</dbReference>
<feature type="domain" description="N-acetyltransferase" evidence="3">
    <location>
        <begin position="3"/>
        <end position="161"/>
    </location>
</feature>
<dbReference type="InterPro" id="IPR000182">
    <property type="entry name" value="GNAT_dom"/>
</dbReference>
<dbReference type="SUPFAM" id="SSF55729">
    <property type="entry name" value="Acyl-CoA N-acyltransferases (Nat)"/>
    <property type="match status" value="1"/>
</dbReference>
<keyword evidence="1" id="KW-0808">Transferase</keyword>
<protein>
    <submittedName>
        <fullName evidence="4">GNAT family N-acetyltransferase</fullName>
    </submittedName>
</protein>
<dbReference type="PROSITE" id="PS51186">
    <property type="entry name" value="GNAT"/>
    <property type="match status" value="1"/>
</dbReference>
<keyword evidence="2" id="KW-0012">Acyltransferase</keyword>
<dbReference type="Pfam" id="PF00583">
    <property type="entry name" value="Acetyltransf_1"/>
    <property type="match status" value="1"/>
</dbReference>
<organism evidence="4 5">
    <name type="scientific">Ideonella alba</name>
    <dbReference type="NCBI Taxonomy" id="2824118"/>
    <lineage>
        <taxon>Bacteria</taxon>
        <taxon>Pseudomonadati</taxon>
        <taxon>Pseudomonadota</taxon>
        <taxon>Betaproteobacteria</taxon>
        <taxon>Burkholderiales</taxon>
        <taxon>Sphaerotilaceae</taxon>
        <taxon>Ideonella</taxon>
    </lineage>
</organism>
<dbReference type="PANTHER" id="PTHR43877">
    <property type="entry name" value="AMINOALKYLPHOSPHONATE N-ACETYLTRANSFERASE-RELATED-RELATED"/>
    <property type="match status" value="1"/>
</dbReference>
<sequence length="161" mass="17065">MSLTLRDWQALDDAGLAALHALQIDPAQVEFAGTLERALASCAKGPPEDIVGLVIEHGGTVVGFVVLQRASRQPEWAPEGAAAVSAMRIDRHRQGQGLGRAALAAVDDWLRQHWPQVAQVALSVDDGNAAGRRAYALAGYTECAPARPGRIGLVRFLAKAL</sequence>
<dbReference type="AlphaFoldDB" id="A0A940Y4D4"/>
<reference evidence="4 5" key="1">
    <citation type="submission" date="2021-04" db="EMBL/GenBank/DDBJ databases">
        <title>The genome sequence of Ideonella sp. 3Y2.</title>
        <authorList>
            <person name="Liu Y."/>
        </authorList>
    </citation>
    <scope>NUCLEOTIDE SEQUENCE [LARGE SCALE GENOMIC DNA]</scope>
    <source>
        <strain evidence="4 5">3Y2</strain>
    </source>
</reference>
<evidence type="ECO:0000256" key="1">
    <source>
        <dbReference type="ARBA" id="ARBA00022679"/>
    </source>
</evidence>
<dbReference type="CDD" id="cd04301">
    <property type="entry name" value="NAT_SF"/>
    <property type="match status" value="1"/>
</dbReference>
<dbReference type="Proteomes" id="UP000676246">
    <property type="component" value="Unassembled WGS sequence"/>
</dbReference>
<evidence type="ECO:0000313" key="4">
    <source>
        <dbReference type="EMBL" id="MBQ0929542.1"/>
    </source>
</evidence>
<dbReference type="GO" id="GO:0016747">
    <property type="term" value="F:acyltransferase activity, transferring groups other than amino-acyl groups"/>
    <property type="evidence" value="ECO:0007669"/>
    <property type="project" value="InterPro"/>
</dbReference>
<dbReference type="InterPro" id="IPR050832">
    <property type="entry name" value="Bact_Acetyltransf"/>
</dbReference>
<comment type="caution">
    <text evidence="4">The sequence shown here is derived from an EMBL/GenBank/DDBJ whole genome shotgun (WGS) entry which is preliminary data.</text>
</comment>
<name>A0A940Y4D4_9BURK</name>
<evidence type="ECO:0000259" key="3">
    <source>
        <dbReference type="PROSITE" id="PS51186"/>
    </source>
</evidence>
<evidence type="ECO:0000256" key="2">
    <source>
        <dbReference type="ARBA" id="ARBA00023315"/>
    </source>
</evidence>
<dbReference type="InterPro" id="IPR016181">
    <property type="entry name" value="Acyl_CoA_acyltransferase"/>
</dbReference>